<keyword evidence="2" id="KW-1185">Reference proteome</keyword>
<organism evidence="1 2">
    <name type="scientific">Campylobacter geochelonis</name>
    <dbReference type="NCBI Taxonomy" id="1780362"/>
    <lineage>
        <taxon>Bacteria</taxon>
        <taxon>Pseudomonadati</taxon>
        <taxon>Campylobacterota</taxon>
        <taxon>Epsilonproteobacteria</taxon>
        <taxon>Campylobacterales</taxon>
        <taxon>Campylobacteraceae</taxon>
        <taxon>Campylobacter</taxon>
    </lineage>
</organism>
<dbReference type="Proteomes" id="UP000069632">
    <property type="component" value="Unassembled WGS sequence"/>
</dbReference>
<dbReference type="OrthoDB" id="5364924at2"/>
<protein>
    <submittedName>
        <fullName evidence="1">Uncharacterized protein</fullName>
    </submittedName>
</protein>
<sequence length="125" mass="14012">MSNFSRSNYIKDKVQKYSANIAGIVNNYNDPVGLAKELTDLFKNAIEDTIDKNVKDASEADKQFANMQKKRVGIYIDGKFTIIDLTVSQILFNSFLVDTSGSSIDDGNDKLYLHIEKSEIKSIHA</sequence>
<dbReference type="RefSeq" id="WP_075540501.1">
    <property type="nucleotide sequence ID" value="NZ_CP053844.1"/>
</dbReference>
<gene>
    <name evidence="1" type="ORF">ERS672216_01688</name>
</gene>
<evidence type="ECO:0000313" key="2">
    <source>
        <dbReference type="Proteomes" id="UP000069632"/>
    </source>
</evidence>
<name>A0A128EKV9_9BACT</name>
<reference evidence="1 2" key="1">
    <citation type="submission" date="2016-02" db="EMBL/GenBank/DDBJ databases">
        <authorList>
            <consortium name="Pathogen Informatics"/>
        </authorList>
    </citation>
    <scope>NUCLEOTIDE SEQUENCE [LARGE SCALE GENOMIC DNA]</scope>
    <source>
        <strain evidence="1 2">RC20</strain>
    </source>
</reference>
<dbReference type="EMBL" id="FIZP01000013">
    <property type="protein sequence ID" value="CZE48988.1"/>
    <property type="molecule type" value="Genomic_DNA"/>
</dbReference>
<evidence type="ECO:0000313" key="1">
    <source>
        <dbReference type="EMBL" id="CZE48988.1"/>
    </source>
</evidence>
<accession>A0A128EKV9</accession>
<proteinExistence type="predicted"/>
<dbReference type="AlphaFoldDB" id="A0A128EKV9"/>